<keyword evidence="2" id="KW-0436">Ligase</keyword>
<feature type="transmembrane region" description="Helical" evidence="3">
    <location>
        <begin position="70"/>
        <end position="93"/>
    </location>
</feature>
<proteinExistence type="inferred from homology"/>
<comment type="caution">
    <text evidence="6">The sequence shown here is derived from an EMBL/GenBank/DDBJ whole genome shotgun (WGS) entry which is preliminary data.</text>
</comment>
<dbReference type="RefSeq" id="WP_101521982.1">
    <property type="nucleotide sequence ID" value="NZ_PKLZ01000009.1"/>
</dbReference>
<feature type="domain" description="AMP-binding enzyme C-terminal" evidence="5">
    <location>
        <begin position="430"/>
        <end position="505"/>
    </location>
</feature>
<dbReference type="PANTHER" id="PTHR43767:SF1">
    <property type="entry name" value="NONRIBOSOMAL PEPTIDE SYNTHASE PES1 (EUROFUNG)-RELATED"/>
    <property type="match status" value="1"/>
</dbReference>
<name>A0A2N5Y0Y0_9GAMM</name>
<dbReference type="CDD" id="cd17631">
    <property type="entry name" value="FACL_FadD13-like"/>
    <property type="match status" value="1"/>
</dbReference>
<keyword evidence="3" id="KW-1133">Transmembrane helix</keyword>
<evidence type="ECO:0000313" key="7">
    <source>
        <dbReference type="Proteomes" id="UP000234845"/>
    </source>
</evidence>
<keyword evidence="3" id="KW-0472">Membrane</keyword>
<evidence type="ECO:0000256" key="2">
    <source>
        <dbReference type="ARBA" id="ARBA00022598"/>
    </source>
</evidence>
<dbReference type="InterPro" id="IPR000873">
    <property type="entry name" value="AMP-dep_synth/lig_dom"/>
</dbReference>
<dbReference type="AlphaFoldDB" id="A0A2N5Y0Y0"/>
<reference evidence="7" key="1">
    <citation type="submission" date="2017-11" db="EMBL/GenBank/DDBJ databases">
        <title>The draft genome sequence of Chromatocurvus sp. F02.</title>
        <authorList>
            <person name="Du Z.-J."/>
            <person name="Chang Y.-Q."/>
        </authorList>
    </citation>
    <scope>NUCLEOTIDE SEQUENCE [LARGE SCALE GENOMIC DNA]</scope>
    <source>
        <strain evidence="7">F02</strain>
    </source>
</reference>
<dbReference type="InterPro" id="IPR045851">
    <property type="entry name" value="AMP-bd_C_sf"/>
</dbReference>
<organism evidence="6 7">
    <name type="scientific">Kineobactrum sediminis</name>
    <dbReference type="NCBI Taxonomy" id="1905677"/>
    <lineage>
        <taxon>Bacteria</taxon>
        <taxon>Pseudomonadati</taxon>
        <taxon>Pseudomonadota</taxon>
        <taxon>Gammaproteobacteria</taxon>
        <taxon>Cellvibrionales</taxon>
        <taxon>Halieaceae</taxon>
        <taxon>Kineobactrum</taxon>
    </lineage>
</organism>
<evidence type="ECO:0000256" key="1">
    <source>
        <dbReference type="ARBA" id="ARBA00006432"/>
    </source>
</evidence>
<keyword evidence="3" id="KW-0812">Transmembrane</keyword>
<dbReference type="OrthoDB" id="9047442at2"/>
<dbReference type="PROSITE" id="PS00455">
    <property type="entry name" value="AMP_BINDING"/>
    <property type="match status" value="1"/>
</dbReference>
<dbReference type="InterPro" id="IPR050237">
    <property type="entry name" value="ATP-dep_AMP-bd_enzyme"/>
</dbReference>
<dbReference type="NCBIfam" id="NF006182">
    <property type="entry name" value="PRK08316.1"/>
    <property type="match status" value="1"/>
</dbReference>
<accession>A0A2N5Y0Y0</accession>
<dbReference type="SUPFAM" id="SSF56801">
    <property type="entry name" value="Acetyl-CoA synthetase-like"/>
    <property type="match status" value="1"/>
</dbReference>
<dbReference type="PANTHER" id="PTHR43767">
    <property type="entry name" value="LONG-CHAIN-FATTY-ACID--COA LIGASE"/>
    <property type="match status" value="1"/>
</dbReference>
<evidence type="ECO:0000259" key="5">
    <source>
        <dbReference type="Pfam" id="PF13193"/>
    </source>
</evidence>
<dbReference type="FunFam" id="3.30.300.30:FF:000008">
    <property type="entry name" value="2,3-dihydroxybenzoate-AMP ligase"/>
    <property type="match status" value="1"/>
</dbReference>
<sequence length="532" mass="58636">MDMHTLSRQTLFDTLHRSARRYPDKIALRQGEKEYSYRDFNDLCLRVAGGLKDLGIQSGDRVAMLSRNSIAFAAVRYAVAATGAILVPVNFMLNIRETRYILEHSGARLLFVGETERDKAIAAARQCPQVQQLVWLPGQDTGNMPDGIIPFDQLCSSDHYTDNAVIETNAPAQIIYTSGTESAPKGAVLSHAAILWQYSSCLIDAEIAGDDTILHALPLFHCAQLDCFLGPALKIGSRNVITDDPSPENLLSLLAGEQVTSFFAPPTVWISLLRSELFEQSDLSHLRKGYYGASIMPVEVMKEIHARLPDIRLWNLYGQTEMAPMATILKPADQLRKAGSAGRPALYVETRIVDDAGTEVATGEIGEVVHRSPQLLTEYFRDPERTAAAFEGGWFHSGDLGVMDSEGYLAIVDRKKDMIKTGGENVSSREVEEVIYQLPEVSEVAVIGLSHPRWMEAVAAVIVPRTGCTVDPETVIHHCTQCLAGFKVPKAVLAADMLPRNPSGKILKRNLREAFADTFITGPDHESRDNNY</sequence>
<dbReference type="Pfam" id="PF13193">
    <property type="entry name" value="AMP-binding_C"/>
    <property type="match status" value="1"/>
</dbReference>
<keyword evidence="7" id="KW-1185">Reference proteome</keyword>
<dbReference type="Pfam" id="PF00501">
    <property type="entry name" value="AMP-binding"/>
    <property type="match status" value="1"/>
</dbReference>
<protein>
    <submittedName>
        <fullName evidence="6">Acyl-CoA synthetase</fullName>
    </submittedName>
</protein>
<dbReference type="InterPro" id="IPR042099">
    <property type="entry name" value="ANL_N_sf"/>
</dbReference>
<dbReference type="Proteomes" id="UP000234845">
    <property type="component" value="Unassembled WGS sequence"/>
</dbReference>
<dbReference type="InterPro" id="IPR020845">
    <property type="entry name" value="AMP-binding_CS"/>
</dbReference>
<evidence type="ECO:0000259" key="4">
    <source>
        <dbReference type="Pfam" id="PF00501"/>
    </source>
</evidence>
<feature type="domain" description="AMP-dependent synthetase/ligase" evidence="4">
    <location>
        <begin position="16"/>
        <end position="380"/>
    </location>
</feature>
<dbReference type="Gene3D" id="3.30.300.30">
    <property type="match status" value="1"/>
</dbReference>
<dbReference type="InterPro" id="IPR025110">
    <property type="entry name" value="AMP-bd_C"/>
</dbReference>
<dbReference type="GO" id="GO:0016878">
    <property type="term" value="F:acid-thiol ligase activity"/>
    <property type="evidence" value="ECO:0007669"/>
    <property type="project" value="UniProtKB-ARBA"/>
</dbReference>
<comment type="similarity">
    <text evidence="1">Belongs to the ATP-dependent AMP-binding enzyme family.</text>
</comment>
<evidence type="ECO:0000256" key="3">
    <source>
        <dbReference type="SAM" id="Phobius"/>
    </source>
</evidence>
<dbReference type="Gene3D" id="3.40.50.12780">
    <property type="entry name" value="N-terminal domain of ligase-like"/>
    <property type="match status" value="1"/>
</dbReference>
<gene>
    <name evidence="6" type="ORF">CWI75_13270</name>
</gene>
<dbReference type="NCBIfam" id="NF004837">
    <property type="entry name" value="PRK06187.1"/>
    <property type="match status" value="1"/>
</dbReference>
<dbReference type="EMBL" id="PKLZ01000009">
    <property type="protein sequence ID" value="PLW82047.1"/>
    <property type="molecule type" value="Genomic_DNA"/>
</dbReference>
<evidence type="ECO:0000313" key="6">
    <source>
        <dbReference type="EMBL" id="PLW82047.1"/>
    </source>
</evidence>